<dbReference type="InterPro" id="IPR003746">
    <property type="entry name" value="DUF167"/>
</dbReference>
<gene>
    <name evidence="3" type="ORF">DXX99_04470</name>
</gene>
<reference evidence="3 4" key="1">
    <citation type="submission" date="2018-08" db="EMBL/GenBank/DDBJ databases">
        <title>Form III RuBisCO-mediated autotrophy in Thermodesulfobium bacteria.</title>
        <authorList>
            <person name="Toshchakov S.V."/>
            <person name="Kublanov I.V."/>
            <person name="Frolov E."/>
            <person name="Bonch-Osmolovskaya E.A."/>
            <person name="Tourova T.P."/>
            <person name="Chernych N.A."/>
            <person name="Lebedinsky A.V."/>
        </authorList>
    </citation>
    <scope>NUCLEOTIDE SEQUENCE [LARGE SCALE GENOMIC DNA]</scope>
    <source>
        <strain evidence="3 4">SR</strain>
    </source>
</reference>
<dbReference type="HAMAP" id="MF_00634">
    <property type="entry name" value="UPF0235"/>
    <property type="match status" value="1"/>
</dbReference>
<keyword evidence="4" id="KW-1185">Reference proteome</keyword>
<comment type="similarity">
    <text evidence="1 2">Belongs to the UPF0235 family.</text>
</comment>
<name>A0A3D8P5E2_9THEO</name>
<dbReference type="PANTHER" id="PTHR13420">
    <property type="entry name" value="UPF0235 PROTEIN C15ORF40"/>
    <property type="match status" value="1"/>
</dbReference>
<dbReference type="GO" id="GO:0005737">
    <property type="term" value="C:cytoplasm"/>
    <property type="evidence" value="ECO:0007669"/>
    <property type="project" value="TreeGrafter"/>
</dbReference>
<dbReference type="SUPFAM" id="SSF69786">
    <property type="entry name" value="YggU-like"/>
    <property type="match status" value="1"/>
</dbReference>
<protein>
    <recommendedName>
        <fullName evidence="2">UPF0235 protein DXX99_04470</fullName>
    </recommendedName>
</protein>
<dbReference type="OrthoDB" id="9800587at2"/>
<organism evidence="3 4">
    <name type="scientific">Ammonifex thiophilus</name>
    <dbReference type="NCBI Taxonomy" id="444093"/>
    <lineage>
        <taxon>Bacteria</taxon>
        <taxon>Bacillati</taxon>
        <taxon>Bacillota</taxon>
        <taxon>Clostridia</taxon>
        <taxon>Thermoanaerobacterales</taxon>
        <taxon>Thermoanaerobacteraceae</taxon>
        <taxon>Ammonifex</taxon>
    </lineage>
</organism>
<dbReference type="NCBIfam" id="TIGR00251">
    <property type="entry name" value="DUF167 family protein"/>
    <property type="match status" value="1"/>
</dbReference>
<dbReference type="AlphaFoldDB" id="A0A3D8P5E2"/>
<evidence type="ECO:0000256" key="2">
    <source>
        <dbReference type="HAMAP-Rule" id="MF_00634"/>
    </source>
</evidence>
<evidence type="ECO:0000313" key="3">
    <source>
        <dbReference type="EMBL" id="RDV83667.1"/>
    </source>
</evidence>
<dbReference type="SMART" id="SM01152">
    <property type="entry name" value="DUF167"/>
    <property type="match status" value="1"/>
</dbReference>
<dbReference type="Proteomes" id="UP000256329">
    <property type="component" value="Unassembled WGS sequence"/>
</dbReference>
<dbReference type="Gene3D" id="3.30.1200.10">
    <property type="entry name" value="YggU-like"/>
    <property type="match status" value="1"/>
</dbReference>
<dbReference type="EMBL" id="QSLN01000004">
    <property type="protein sequence ID" value="RDV83667.1"/>
    <property type="molecule type" value="Genomic_DNA"/>
</dbReference>
<evidence type="ECO:0000313" key="4">
    <source>
        <dbReference type="Proteomes" id="UP000256329"/>
    </source>
</evidence>
<dbReference type="PANTHER" id="PTHR13420:SF7">
    <property type="entry name" value="UPF0235 PROTEIN C15ORF40"/>
    <property type="match status" value="1"/>
</dbReference>
<dbReference type="Pfam" id="PF02594">
    <property type="entry name" value="DUF167"/>
    <property type="match status" value="1"/>
</dbReference>
<evidence type="ECO:0000256" key="1">
    <source>
        <dbReference type="ARBA" id="ARBA00010364"/>
    </source>
</evidence>
<sequence>MRVTPRSSTSALEAGEGFLRVRLTAPPVEGKANKLLLEFLSQVFGIPMRRLQLVKGIKGREKVVLVDMPLPLVAEKIERVLSREER</sequence>
<dbReference type="InterPro" id="IPR036591">
    <property type="entry name" value="YggU-like_sf"/>
</dbReference>
<proteinExistence type="inferred from homology"/>
<comment type="caution">
    <text evidence="3">The sequence shown here is derived from an EMBL/GenBank/DDBJ whole genome shotgun (WGS) entry which is preliminary data.</text>
</comment>
<accession>A0A3D8P5E2</accession>